<dbReference type="GO" id="GO:0008081">
    <property type="term" value="F:phosphoric diester hydrolase activity"/>
    <property type="evidence" value="ECO:0007669"/>
    <property type="project" value="InterPro"/>
</dbReference>
<evidence type="ECO:0000313" key="4">
    <source>
        <dbReference type="Proteomes" id="UP000216867"/>
    </source>
</evidence>
<dbReference type="RefSeq" id="WP_095376286.1">
    <property type="nucleotide sequence ID" value="NZ_CAACXN010000015.1"/>
</dbReference>
<dbReference type="InterPro" id="IPR030395">
    <property type="entry name" value="GP_PDE_dom"/>
</dbReference>
<dbReference type="PANTHER" id="PTHR46211:SF14">
    <property type="entry name" value="GLYCEROPHOSPHODIESTER PHOSPHODIESTERASE"/>
    <property type="match status" value="1"/>
</dbReference>
<reference evidence="3 5" key="2">
    <citation type="submission" date="2020-12" db="EMBL/GenBank/DDBJ databases">
        <title>FDA dAtabase for Regulatory Grade micrObial Sequences (FDA-ARGOS): Supporting development and validation of Infectious Disease Dx tests.</title>
        <authorList>
            <person name="Sproer C."/>
            <person name="Gronow S."/>
            <person name="Severitt S."/>
            <person name="Schroder I."/>
            <person name="Tallon L."/>
            <person name="Sadzewicz L."/>
            <person name="Zhao X."/>
            <person name="Boylan J."/>
            <person name="Ott S."/>
            <person name="Bowen H."/>
            <person name="Vavikolanu K."/>
            <person name="Mehta A."/>
            <person name="Aluvathingal J."/>
            <person name="Nadendla S."/>
            <person name="Lowell S."/>
            <person name="Myers T."/>
            <person name="Yan Y."/>
            <person name="Sichtig H."/>
        </authorList>
    </citation>
    <scope>NUCLEOTIDE SEQUENCE [LARGE SCALE GENOMIC DNA]</scope>
    <source>
        <strain evidence="3 5">FDAARGOS_902</strain>
    </source>
</reference>
<dbReference type="Proteomes" id="UP000216867">
    <property type="component" value="Unassembled WGS sequence"/>
</dbReference>
<evidence type="ECO:0000313" key="3">
    <source>
        <dbReference type="EMBL" id="QPS33822.1"/>
    </source>
</evidence>
<evidence type="ECO:0000259" key="1">
    <source>
        <dbReference type="PROSITE" id="PS51704"/>
    </source>
</evidence>
<dbReference type="Gene3D" id="3.20.20.190">
    <property type="entry name" value="Phosphatidylinositol (PI) phosphodiesterase"/>
    <property type="match status" value="1"/>
</dbReference>
<accession>A0A269ZCU9</accession>
<name>A0A269ZCU9_9MICO</name>
<dbReference type="EMBL" id="CP065682">
    <property type="protein sequence ID" value="QPS33822.1"/>
    <property type="molecule type" value="Genomic_DNA"/>
</dbReference>
<dbReference type="InterPro" id="IPR017946">
    <property type="entry name" value="PLC-like_Pdiesterase_TIM-brl"/>
</dbReference>
<organism evidence="2 4">
    <name type="scientific">Brevibacterium casei</name>
    <dbReference type="NCBI Taxonomy" id="33889"/>
    <lineage>
        <taxon>Bacteria</taxon>
        <taxon>Bacillati</taxon>
        <taxon>Actinomycetota</taxon>
        <taxon>Actinomycetes</taxon>
        <taxon>Micrococcales</taxon>
        <taxon>Brevibacteriaceae</taxon>
        <taxon>Brevibacterium</taxon>
    </lineage>
</organism>
<dbReference type="SUPFAM" id="SSF51695">
    <property type="entry name" value="PLC-like phosphodiesterases"/>
    <property type="match status" value="1"/>
</dbReference>
<reference evidence="2 4" key="1">
    <citation type="submission" date="2017-04" db="EMBL/GenBank/DDBJ databases">
        <title>Kefir bacterial isolates.</title>
        <authorList>
            <person name="Kim Y."/>
            <person name="Blasche S."/>
            <person name="Patil K.R."/>
        </authorList>
    </citation>
    <scope>NUCLEOTIDE SEQUENCE [LARGE SCALE GENOMIC DNA]</scope>
    <source>
        <strain evidence="2 4">OG2</strain>
    </source>
</reference>
<proteinExistence type="predicted"/>
<protein>
    <submittedName>
        <fullName evidence="2">Glycerophosphodiester phosphodiesterase</fullName>
    </submittedName>
</protein>
<dbReference type="KEGG" id="bcau:I6G59_00240"/>
<dbReference type="GO" id="GO:0006629">
    <property type="term" value="P:lipid metabolic process"/>
    <property type="evidence" value="ECO:0007669"/>
    <property type="project" value="InterPro"/>
</dbReference>
<feature type="domain" description="GP-PDE" evidence="1">
    <location>
        <begin position="60"/>
        <end position="284"/>
    </location>
</feature>
<evidence type="ECO:0000313" key="2">
    <source>
        <dbReference type="EMBL" id="PAK95340.1"/>
    </source>
</evidence>
<dbReference type="PROSITE" id="PS51704">
    <property type="entry name" value="GP_PDE"/>
    <property type="match status" value="1"/>
</dbReference>
<dbReference type="EMBL" id="NCWY01000008">
    <property type="protein sequence ID" value="PAK95340.1"/>
    <property type="molecule type" value="Genomic_DNA"/>
</dbReference>
<sequence>MTGIVSPKDFRRTQRTFAAAAVCLIGAIATGCAPSPASSSDSSPTGEFAVPSSVSSLSYPVTISHRGGALAYPEESMEGFTASARDGFLPEMDIQFLRDGTPVLIHDDTADRTLDGATGDIRDLSREEWDSAMITSPTGGPPAQTVTLEELLDELGGEVVLVPEIKPGATSAEVDDVLDQFDERELQDSLIVQSFDFEAAATVAERGYTSLFLFGGELPEESPAQIVEAGIDWVGPNRDLPAEDVAALTRVGLKVAPYGLKTAEDVAVLPDGVSGWFTDDPWDD</sequence>
<dbReference type="CDD" id="cd08556">
    <property type="entry name" value="GDPD"/>
    <property type="match status" value="1"/>
</dbReference>
<dbReference type="AlphaFoldDB" id="A0A269ZCU9"/>
<gene>
    <name evidence="2" type="ORF">B8X04_11050</name>
    <name evidence="3" type="ORF">I6G59_00240</name>
</gene>
<dbReference type="PANTHER" id="PTHR46211">
    <property type="entry name" value="GLYCEROPHOSPHORYL DIESTER PHOSPHODIESTERASE"/>
    <property type="match status" value="1"/>
</dbReference>
<dbReference type="Proteomes" id="UP000594979">
    <property type="component" value="Chromosome"/>
</dbReference>
<evidence type="ECO:0000313" key="5">
    <source>
        <dbReference type="Proteomes" id="UP000594979"/>
    </source>
</evidence>
<dbReference type="Pfam" id="PF03009">
    <property type="entry name" value="GDPD"/>
    <property type="match status" value="1"/>
</dbReference>